<evidence type="ECO:0000313" key="4">
    <source>
        <dbReference type="EMBL" id="GGX66909.1"/>
    </source>
</evidence>
<dbReference type="GO" id="GO:0042956">
    <property type="term" value="P:maltodextrin transmembrane transport"/>
    <property type="evidence" value="ECO:0007669"/>
    <property type="project" value="TreeGrafter"/>
</dbReference>
<dbReference type="Pfam" id="PF13416">
    <property type="entry name" value="SBP_bac_8"/>
    <property type="match status" value="1"/>
</dbReference>
<evidence type="ECO:0000256" key="1">
    <source>
        <dbReference type="ARBA" id="ARBA00008520"/>
    </source>
</evidence>
<keyword evidence="3" id="KW-0732">Signal</keyword>
<organism evidence="4 5">
    <name type="scientific">Saccharospirillum salsuginis</name>
    <dbReference type="NCBI Taxonomy" id="418750"/>
    <lineage>
        <taxon>Bacteria</taxon>
        <taxon>Pseudomonadati</taxon>
        <taxon>Pseudomonadota</taxon>
        <taxon>Gammaproteobacteria</taxon>
        <taxon>Oceanospirillales</taxon>
        <taxon>Saccharospirillaceae</taxon>
        <taxon>Saccharospirillum</taxon>
    </lineage>
</organism>
<dbReference type="SUPFAM" id="SSF53850">
    <property type="entry name" value="Periplasmic binding protein-like II"/>
    <property type="match status" value="1"/>
</dbReference>
<dbReference type="PANTHER" id="PTHR30061:SF50">
    <property type="entry name" value="MALTOSE_MALTODEXTRIN-BINDING PERIPLASMIC PROTEIN"/>
    <property type="match status" value="1"/>
</dbReference>
<dbReference type="InterPro" id="IPR006059">
    <property type="entry name" value="SBP"/>
</dbReference>
<evidence type="ECO:0000256" key="2">
    <source>
        <dbReference type="ARBA" id="ARBA00022448"/>
    </source>
</evidence>
<dbReference type="Proteomes" id="UP000626148">
    <property type="component" value="Unassembled WGS sequence"/>
</dbReference>
<dbReference type="AlphaFoldDB" id="A0A918KMU0"/>
<name>A0A918KMU0_9GAMM</name>
<comment type="caution">
    <text evidence="4">The sequence shown here is derived from an EMBL/GenBank/DDBJ whole genome shotgun (WGS) entry which is preliminary data.</text>
</comment>
<dbReference type="EMBL" id="BMXR01000010">
    <property type="protein sequence ID" value="GGX66909.1"/>
    <property type="molecule type" value="Genomic_DNA"/>
</dbReference>
<reference evidence="4" key="2">
    <citation type="submission" date="2020-09" db="EMBL/GenBank/DDBJ databases">
        <authorList>
            <person name="Sun Q."/>
            <person name="Kim S."/>
        </authorList>
    </citation>
    <scope>NUCLEOTIDE SEQUENCE</scope>
    <source>
        <strain evidence="4">KCTC 22169</strain>
    </source>
</reference>
<evidence type="ECO:0000313" key="5">
    <source>
        <dbReference type="Proteomes" id="UP000626148"/>
    </source>
</evidence>
<dbReference type="PANTHER" id="PTHR30061">
    <property type="entry name" value="MALTOSE-BINDING PERIPLASMIC PROTEIN"/>
    <property type="match status" value="1"/>
</dbReference>
<keyword evidence="5" id="KW-1185">Reference proteome</keyword>
<accession>A0A918KMU0</accession>
<dbReference type="RefSeq" id="WP_189611743.1">
    <property type="nucleotide sequence ID" value="NZ_BMXR01000010.1"/>
</dbReference>
<reference evidence="4" key="1">
    <citation type="journal article" date="2014" name="Int. J. Syst. Evol. Microbiol.">
        <title>Complete genome sequence of Corynebacterium casei LMG S-19264T (=DSM 44701T), isolated from a smear-ripened cheese.</title>
        <authorList>
            <consortium name="US DOE Joint Genome Institute (JGI-PGF)"/>
            <person name="Walter F."/>
            <person name="Albersmeier A."/>
            <person name="Kalinowski J."/>
            <person name="Ruckert C."/>
        </authorList>
    </citation>
    <scope>NUCLEOTIDE SEQUENCE</scope>
    <source>
        <strain evidence="4">KCTC 22169</strain>
    </source>
</reference>
<dbReference type="GO" id="GO:0055052">
    <property type="term" value="C:ATP-binding cassette (ABC) transporter complex, substrate-binding subunit-containing"/>
    <property type="evidence" value="ECO:0007669"/>
    <property type="project" value="TreeGrafter"/>
</dbReference>
<sequence length="425" mass="47237">MNNSLFAIAVTSVLSSTVLAESEHHLSLWFHARSTEELSFIHDQVDRFHQIQNEIRIDALALPETGFTQHVIEQDRSGNGPDLIYFHTGNLSYLAWSGTISPLNDLIASNVLDNTLPSVRAQGTYPADSQLYALAPTDSTPVLYGNRALLADTSVEVPTTLDQAWTRLQFENLLAELVEHGQRWPLELGLYQADPEWYMSVFSPIFYSQGADLISRIKWDAHLAANSLFVRDVDDVLSEWFDHQWVVPASKMNGRFYRRQNSALSIATLQHYERYKAELGDNLVVLPMPVLGPYPATTSGNYGWSITQSSEQSGMAARFIEFALSDAEVTAMSKRTLDVPGTHSAIQQSSLYGEGGPLALVVEQLNRIATPRPFHPAYPVIRDSFAQAMANVVAGEDLRGELSVMADRVDGHIRDADGFPPFNNL</sequence>
<keyword evidence="2" id="KW-0813">Transport</keyword>
<protein>
    <submittedName>
        <fullName evidence="4">Sugar ABC transporter substrate-binding protein</fullName>
    </submittedName>
</protein>
<dbReference type="GO" id="GO:0015768">
    <property type="term" value="P:maltose transport"/>
    <property type="evidence" value="ECO:0007669"/>
    <property type="project" value="TreeGrafter"/>
</dbReference>
<evidence type="ECO:0000256" key="3">
    <source>
        <dbReference type="ARBA" id="ARBA00022729"/>
    </source>
</evidence>
<gene>
    <name evidence="4" type="ORF">GCM10007392_38340</name>
</gene>
<dbReference type="Gene3D" id="3.40.190.10">
    <property type="entry name" value="Periplasmic binding protein-like II"/>
    <property type="match status" value="1"/>
</dbReference>
<comment type="similarity">
    <text evidence="1">Belongs to the bacterial solute-binding protein 1 family.</text>
</comment>
<proteinExistence type="inferred from homology"/>
<dbReference type="GO" id="GO:1901982">
    <property type="term" value="F:maltose binding"/>
    <property type="evidence" value="ECO:0007669"/>
    <property type="project" value="TreeGrafter"/>
</dbReference>